<evidence type="ECO:0000259" key="1">
    <source>
        <dbReference type="Pfam" id="PF06527"/>
    </source>
</evidence>
<evidence type="ECO:0000313" key="3">
    <source>
        <dbReference type="Proteomes" id="UP000195573"/>
    </source>
</evidence>
<protein>
    <recommendedName>
        <fullName evidence="1">TniQ domain-containing protein</fullName>
    </recommendedName>
</protein>
<dbReference type="InterPro" id="IPR009492">
    <property type="entry name" value="TniQ"/>
</dbReference>
<dbReference type="Proteomes" id="UP000195573">
    <property type="component" value="Chromosome"/>
</dbReference>
<proteinExistence type="predicted"/>
<sequence>MVFTIRPKIKNGESLTSYLIRISTINKVDFIDTFKKFYRNEKYVGVLKKRIHLIDVMPNEVIDIKELGRAIGKEYDEINKYTFEPTIKLFSDDPNIQRKYYFFFMMLKLVENTNRKFCPICLHQEKYHKLIWKVKEINFCDLHKIKLETRCMNCNTPVSFLVGSIDKCVSCKKKIYNKKKVENLKIDENEARKYKDWYFLLGEDGNTIELNQNFNNKEQDGCLKLLYLSLARNELYQPKKSIVFTKSERNHFRSSVINGIKKRPFLPYIFKVIRHPKINLALKDFFNLNVPNSFKDSLLTSNRLSYGNCLNSACKGYGTKKDLEKINVYYKKTSKYSNVHYCNNCYQVYGIERKTNEWKNTNNMIKKVDLIRKLIEEGKTKKEIEMEMSISPVLYYRLVGYLSQTSLLSPNYQNIKEDKNLLEKFKKIISEYKTLDMNKLLALSQKLYGWSTKEFYYYFYDREIQRYLIFEAKFDINKKDIELLKKKVNESINYLKEKNIPIKKSNIYKAINSEVHKKNVIVFLIEEGIKEQKLEEIKKMEEIINDYISEKHLSKKFSVSELCDLTKKSQSTIRVYSPDFFNWIKKVVLEENEKYKQFLYNEKLKKINNIRLLYTQNGISYTKKDVANQIGISEGTISYYYRVCGKKWGDFS</sequence>
<gene>
    <name evidence="2" type="ORF">B4U37_19625</name>
</gene>
<reference evidence="2 3" key="1">
    <citation type="submission" date="2017-04" db="EMBL/GenBank/DDBJ databases">
        <title>Complete Genome Sequence of the Bacillus horikoshii 20a strain from Cuatro Cienegas, Coahuila, Mexico.</title>
        <authorList>
            <person name="Zarza E."/>
            <person name="Alcaraz L.D."/>
            <person name="Aguilar-Salinas B."/>
            <person name="Islas A."/>
            <person name="Olmedo-Alvarez G."/>
        </authorList>
    </citation>
    <scope>NUCLEOTIDE SEQUENCE [LARGE SCALE GENOMIC DNA]</scope>
    <source>
        <strain evidence="2 3">20a</strain>
    </source>
</reference>
<dbReference type="Pfam" id="PF06527">
    <property type="entry name" value="TniQ"/>
    <property type="match status" value="1"/>
</dbReference>
<evidence type="ECO:0000313" key="2">
    <source>
        <dbReference type="EMBL" id="ART78111.1"/>
    </source>
</evidence>
<name>A0ABN4ZLX3_9BACI</name>
<accession>A0ABN4ZLX3</accession>
<feature type="domain" description="TniQ" evidence="1">
    <location>
        <begin position="5"/>
        <end position="147"/>
    </location>
</feature>
<organism evidence="2 3">
    <name type="scientific">Sutcliffiella horikoshii</name>
    <dbReference type="NCBI Taxonomy" id="79883"/>
    <lineage>
        <taxon>Bacteria</taxon>
        <taxon>Bacillati</taxon>
        <taxon>Bacillota</taxon>
        <taxon>Bacilli</taxon>
        <taxon>Bacillales</taxon>
        <taxon>Bacillaceae</taxon>
        <taxon>Sutcliffiella</taxon>
    </lineage>
</organism>
<dbReference type="EMBL" id="CP020880">
    <property type="protein sequence ID" value="ART78111.1"/>
    <property type="molecule type" value="Genomic_DNA"/>
</dbReference>
<keyword evidence="3" id="KW-1185">Reference proteome</keyword>